<evidence type="ECO:0000256" key="2">
    <source>
        <dbReference type="RuleBase" id="RU000461"/>
    </source>
</evidence>
<comment type="similarity">
    <text evidence="1 2">Belongs to the cytochrome P450 family.</text>
</comment>
<organism evidence="3 4">
    <name type="scientific">Actinomadura chokoriensis</name>
    <dbReference type="NCBI Taxonomy" id="454156"/>
    <lineage>
        <taxon>Bacteria</taxon>
        <taxon>Bacillati</taxon>
        <taxon>Actinomycetota</taxon>
        <taxon>Actinomycetes</taxon>
        <taxon>Streptosporangiales</taxon>
        <taxon>Thermomonosporaceae</taxon>
        <taxon>Actinomadura</taxon>
    </lineage>
</organism>
<reference evidence="3 4" key="1">
    <citation type="submission" date="2023-11" db="EMBL/GenBank/DDBJ databases">
        <title>Actinomadura monticuli sp. nov., isolated from volcanic ash.</title>
        <authorList>
            <person name="Lee S.D."/>
            <person name="Yang H."/>
            <person name="Kim I.S."/>
        </authorList>
    </citation>
    <scope>NUCLEOTIDE SEQUENCE [LARGE SCALE GENOMIC DNA]</scope>
    <source>
        <strain evidence="3 4">DSM 45346</strain>
    </source>
</reference>
<evidence type="ECO:0000313" key="3">
    <source>
        <dbReference type="EMBL" id="MFA1557380.1"/>
    </source>
</evidence>
<dbReference type="InterPro" id="IPR017972">
    <property type="entry name" value="Cyt_P450_CS"/>
</dbReference>
<gene>
    <name evidence="3" type="ORF">SM436_27185</name>
</gene>
<dbReference type="PANTHER" id="PTHR46696">
    <property type="entry name" value="P450, PUTATIVE (EUROFUNG)-RELATED"/>
    <property type="match status" value="1"/>
</dbReference>
<dbReference type="PANTHER" id="PTHR46696:SF1">
    <property type="entry name" value="CYTOCHROME P450 YJIB-RELATED"/>
    <property type="match status" value="1"/>
</dbReference>
<dbReference type="RefSeq" id="WP_371944126.1">
    <property type="nucleotide sequence ID" value="NZ_JAXCEH010000021.1"/>
</dbReference>
<evidence type="ECO:0000256" key="1">
    <source>
        <dbReference type="ARBA" id="ARBA00010617"/>
    </source>
</evidence>
<proteinExistence type="inferred from homology"/>
<dbReference type="InterPro" id="IPR036396">
    <property type="entry name" value="Cyt_P450_sf"/>
</dbReference>
<protein>
    <submittedName>
        <fullName evidence="3">Cytochrome P450</fullName>
    </submittedName>
</protein>
<dbReference type="Gene3D" id="1.10.630.10">
    <property type="entry name" value="Cytochrome P450"/>
    <property type="match status" value="1"/>
</dbReference>
<keyword evidence="2" id="KW-0503">Monooxygenase</keyword>
<name>A0ABV4R397_9ACTN</name>
<dbReference type="Proteomes" id="UP001569904">
    <property type="component" value="Unassembled WGS sequence"/>
</dbReference>
<keyword evidence="4" id="KW-1185">Reference proteome</keyword>
<dbReference type="InterPro" id="IPR002397">
    <property type="entry name" value="Cyt_P450_B"/>
</dbReference>
<sequence>MLPLELLFSRAFSEDPYAAYAELRASGPVHPIDFPQGATAFLVVDHEHGRAALSDPRLSKDVAHSALPVNGEQFFGGTMLAMDPPDHTRLRGLMAKAFTARRVAELRPRVQEIAAALLDGIAARGEADLIEELAVPLPIQVICEMLGVPASDRARFREWTAVLTVPALTSEARARRREAARAFNGYLIEVIAERRARPADDLVSGLIAARDGDAALTGAELLAGIALLLIAGHETTVNLIGNGVLALLQAPDQIALLRARPELLPSAVEELLRYDGPVERASQRIALEDLEIAGTPIPKGAWVHVSLGAADRDPAVFEAPDRLDVTRAPKRHVAFGHGPHFCLGAPLARLEGEIAIGGLLDRFPDLALAVPPTDLRHHRTGSIVRGLRSLPVRITADSEAIAR</sequence>
<dbReference type="Pfam" id="PF00067">
    <property type="entry name" value="p450"/>
    <property type="match status" value="1"/>
</dbReference>
<keyword evidence="2" id="KW-0479">Metal-binding</keyword>
<dbReference type="CDD" id="cd11029">
    <property type="entry name" value="CYP107-like"/>
    <property type="match status" value="1"/>
</dbReference>
<comment type="caution">
    <text evidence="3">The sequence shown here is derived from an EMBL/GenBank/DDBJ whole genome shotgun (WGS) entry which is preliminary data.</text>
</comment>
<dbReference type="EMBL" id="JAXCEH010000021">
    <property type="protein sequence ID" value="MFA1557380.1"/>
    <property type="molecule type" value="Genomic_DNA"/>
</dbReference>
<dbReference type="PROSITE" id="PS00086">
    <property type="entry name" value="CYTOCHROME_P450"/>
    <property type="match status" value="1"/>
</dbReference>
<keyword evidence="2" id="KW-0560">Oxidoreductase</keyword>
<dbReference type="SUPFAM" id="SSF48264">
    <property type="entry name" value="Cytochrome P450"/>
    <property type="match status" value="1"/>
</dbReference>
<evidence type="ECO:0000313" key="4">
    <source>
        <dbReference type="Proteomes" id="UP001569904"/>
    </source>
</evidence>
<accession>A0ABV4R397</accession>
<keyword evidence="2" id="KW-0408">Iron</keyword>
<keyword evidence="2" id="KW-0349">Heme</keyword>
<dbReference type="PRINTS" id="PR00359">
    <property type="entry name" value="BP450"/>
</dbReference>
<dbReference type="InterPro" id="IPR001128">
    <property type="entry name" value="Cyt_P450"/>
</dbReference>